<dbReference type="Proteomes" id="UP000314986">
    <property type="component" value="Unassembled WGS sequence"/>
</dbReference>
<evidence type="ECO:0000256" key="5">
    <source>
        <dbReference type="ARBA" id="ARBA00035693"/>
    </source>
</evidence>
<dbReference type="PANTHER" id="PTHR31144:SF1">
    <property type="entry name" value="UPF0602 PROTEIN C4ORF47"/>
    <property type="match status" value="1"/>
</dbReference>
<reference evidence="7" key="4">
    <citation type="submission" date="2025-08" db="UniProtKB">
        <authorList>
            <consortium name="Ensembl"/>
        </authorList>
    </citation>
    <scope>IDENTIFICATION</scope>
</reference>
<dbReference type="PANTHER" id="PTHR31144">
    <property type="entry name" value="UPF0602 PROTEIN C4ORF47"/>
    <property type="match status" value="1"/>
</dbReference>
<dbReference type="GO" id="GO:0005813">
    <property type="term" value="C:centrosome"/>
    <property type="evidence" value="ECO:0007669"/>
    <property type="project" value="UniProtKB-SubCell"/>
</dbReference>
<comment type="similarity">
    <text evidence="4">Belongs to the CFAP96 family.</text>
</comment>
<reference evidence="7" key="5">
    <citation type="submission" date="2025-09" db="UniProtKB">
        <authorList>
            <consortium name="Ensembl"/>
        </authorList>
    </citation>
    <scope>IDENTIFICATION</scope>
</reference>
<accession>A0A4W3J5V0</accession>
<dbReference type="AlphaFoldDB" id="A0A4W3J5V0"/>
<reference evidence="8" key="2">
    <citation type="journal article" date="2007" name="PLoS Biol.">
        <title>Survey sequencing and comparative analysis of the elephant shark (Callorhinchus milii) genome.</title>
        <authorList>
            <person name="Venkatesh B."/>
            <person name="Kirkness E.F."/>
            <person name="Loh Y.H."/>
            <person name="Halpern A.L."/>
            <person name="Lee A.P."/>
            <person name="Johnson J."/>
            <person name="Dandona N."/>
            <person name="Viswanathan L.D."/>
            <person name="Tay A."/>
            <person name="Venter J.C."/>
            <person name="Strausberg R.L."/>
            <person name="Brenner S."/>
        </authorList>
    </citation>
    <scope>NUCLEOTIDE SEQUENCE [LARGE SCALE GENOMIC DNA]</scope>
</reference>
<evidence type="ECO:0000256" key="2">
    <source>
        <dbReference type="ARBA" id="ARBA00022490"/>
    </source>
</evidence>
<evidence type="ECO:0000313" key="7">
    <source>
        <dbReference type="Ensembl" id="ENSCMIP00000034956.1"/>
    </source>
</evidence>
<keyword evidence="2" id="KW-0963">Cytoplasm</keyword>
<evidence type="ECO:0000256" key="6">
    <source>
        <dbReference type="SAM" id="MobiDB-lite"/>
    </source>
</evidence>
<dbReference type="GeneTree" id="ENSGT00390000010980"/>
<name>A0A4W3J5V0_CALMI</name>
<reference evidence="8" key="1">
    <citation type="journal article" date="2006" name="Science">
        <title>Ancient noncoding elements conserved in the human genome.</title>
        <authorList>
            <person name="Venkatesh B."/>
            <person name="Kirkness E.F."/>
            <person name="Loh Y.H."/>
            <person name="Halpern A.L."/>
            <person name="Lee A.P."/>
            <person name="Johnson J."/>
            <person name="Dandona N."/>
            <person name="Viswanathan L.D."/>
            <person name="Tay A."/>
            <person name="Venter J.C."/>
            <person name="Strausberg R.L."/>
            <person name="Brenner S."/>
        </authorList>
    </citation>
    <scope>NUCLEOTIDE SEQUENCE [LARGE SCALE GENOMIC DNA]</scope>
</reference>
<evidence type="ECO:0000256" key="1">
    <source>
        <dbReference type="ARBA" id="ARBA00004300"/>
    </source>
</evidence>
<keyword evidence="3" id="KW-0206">Cytoskeleton</keyword>
<keyword evidence="8" id="KW-1185">Reference proteome</keyword>
<organism evidence="7 8">
    <name type="scientific">Callorhinchus milii</name>
    <name type="common">Ghost shark</name>
    <dbReference type="NCBI Taxonomy" id="7868"/>
    <lineage>
        <taxon>Eukaryota</taxon>
        <taxon>Metazoa</taxon>
        <taxon>Chordata</taxon>
        <taxon>Craniata</taxon>
        <taxon>Vertebrata</taxon>
        <taxon>Chondrichthyes</taxon>
        <taxon>Holocephali</taxon>
        <taxon>Chimaeriformes</taxon>
        <taxon>Callorhinchidae</taxon>
        <taxon>Callorhinchus</taxon>
    </lineage>
</organism>
<dbReference type="Ensembl" id="ENSCMIT00000035478.1">
    <property type="protein sequence ID" value="ENSCMIP00000034956.1"/>
    <property type="gene ID" value="ENSCMIG00000014820.1"/>
</dbReference>
<comment type="subcellular location">
    <subcellularLocation>
        <location evidence="1">Cytoplasm</location>
        <location evidence="1">Cytoskeleton</location>
        <location evidence="1">Microtubule organizing center</location>
        <location evidence="1">Centrosome</location>
    </subcellularLocation>
</comment>
<protein>
    <recommendedName>
        <fullName evidence="5">Cilia-and flagella-associated protein 96</fullName>
    </recommendedName>
</protein>
<evidence type="ECO:0000313" key="8">
    <source>
        <dbReference type="Proteomes" id="UP000314986"/>
    </source>
</evidence>
<dbReference type="Pfam" id="PF15239">
    <property type="entry name" value="CFAP96-like"/>
    <property type="match status" value="1"/>
</dbReference>
<dbReference type="GO" id="GO:0005881">
    <property type="term" value="C:cytoplasmic microtubule"/>
    <property type="evidence" value="ECO:0007669"/>
    <property type="project" value="TreeGrafter"/>
</dbReference>
<evidence type="ECO:0000256" key="3">
    <source>
        <dbReference type="ARBA" id="ARBA00023212"/>
    </source>
</evidence>
<reference evidence="8" key="3">
    <citation type="journal article" date="2014" name="Nature">
        <title>Elephant shark genome provides unique insights into gnathostome evolution.</title>
        <authorList>
            <consortium name="International Elephant Shark Genome Sequencing Consortium"/>
            <person name="Venkatesh B."/>
            <person name="Lee A.P."/>
            <person name="Ravi V."/>
            <person name="Maurya A.K."/>
            <person name="Lian M.M."/>
            <person name="Swann J.B."/>
            <person name="Ohta Y."/>
            <person name="Flajnik M.F."/>
            <person name="Sutoh Y."/>
            <person name="Kasahara M."/>
            <person name="Hoon S."/>
            <person name="Gangu V."/>
            <person name="Roy S.W."/>
            <person name="Irimia M."/>
            <person name="Korzh V."/>
            <person name="Kondrychyn I."/>
            <person name="Lim Z.W."/>
            <person name="Tay B.H."/>
            <person name="Tohari S."/>
            <person name="Kong K.W."/>
            <person name="Ho S."/>
            <person name="Lorente-Galdos B."/>
            <person name="Quilez J."/>
            <person name="Marques-Bonet T."/>
            <person name="Raney B.J."/>
            <person name="Ingham P.W."/>
            <person name="Tay A."/>
            <person name="Hillier L.W."/>
            <person name="Minx P."/>
            <person name="Boehm T."/>
            <person name="Wilson R.K."/>
            <person name="Brenner S."/>
            <person name="Warren W.C."/>
        </authorList>
    </citation>
    <scope>NUCLEOTIDE SEQUENCE [LARGE SCALE GENOMIC DNA]</scope>
</reference>
<evidence type="ECO:0000256" key="4">
    <source>
        <dbReference type="ARBA" id="ARBA00035656"/>
    </source>
</evidence>
<dbReference type="InterPro" id="IPR029358">
    <property type="entry name" value="CFAP96"/>
</dbReference>
<proteinExistence type="inferred from homology"/>
<sequence length="282" mass="31585">EPVEPGKTDMERVGLFQEMSYVTVKDNYLDQQDRPFNEAAYKGKQMLPGGSKEKSALQVGYFDPVFIRIFEKEGYTDPIKLRRQFKMKQASGNIGKIFLPSNGDKKPSGLGSYYGTIGEKNFITNPGKLGTGYGYTNITIGKDYGHAPDPYIVKSKKVEKFIGGPFQVSNYPQDYFDNNPYKLTKPLPPIKAKSAPGKAIETPFKPSSLPKRDGGMKAGTFDPYPSYFSSLSRKLKSAPETKAIFRPNPGTKSRPIQSILRTNVIRSINCTNYKMIHRVMAY</sequence>
<gene>
    <name evidence="7" type="primary">cfap96</name>
</gene>
<feature type="region of interest" description="Disordered" evidence="6">
    <location>
        <begin position="192"/>
        <end position="212"/>
    </location>
</feature>